<reference evidence="2" key="1">
    <citation type="submission" date="2020-05" db="EMBL/GenBank/DDBJ databases">
        <title>WGS assembly of Panicum virgatum.</title>
        <authorList>
            <person name="Lovell J.T."/>
            <person name="Jenkins J."/>
            <person name="Shu S."/>
            <person name="Juenger T.E."/>
            <person name="Schmutz J."/>
        </authorList>
    </citation>
    <scope>NUCLEOTIDE SEQUENCE</scope>
    <source>
        <strain evidence="2">AP13</strain>
    </source>
</reference>
<keyword evidence="3" id="KW-1185">Reference proteome</keyword>
<sequence>MKQAERGSEEEEVQQQQQPNKLMDYFFSNRSPLTGRYKRFRADWMVMHPGLAFEDITTIRAMIYTNQPVPKYVYDGSVDSLQIYSVKVVLQGRRGLEWPLHVFGLVAVRDSIDSQRNLIFNIQERDDCQTLTEENPYLVLTGPTRAVGLNGPVNIEAELIVKGAVQSEDQYIILDTEFLPCGLHCFAPLYGAKGSMLQVAFERIPDSVEATIFIRVIHGSWPADFRGHFAASTSVEFEILLIECKGDGKSIREDGNMKHLRHVVSVPQDQHLTVWFQACDEEEPVEVSFKAKLSGRSFGHLQCGPCRVGVLVAWSRIRPMCDDLVSDSLRHLCHS</sequence>
<gene>
    <name evidence="2" type="ORF">PVAP13_2NG277100</name>
</gene>
<dbReference type="InterPro" id="IPR046533">
    <property type="entry name" value="DUF6598"/>
</dbReference>
<accession>A0A8T0VIJ7</accession>
<dbReference type="PANTHER" id="PTHR33065">
    <property type="entry name" value="OS07G0486400 PROTEIN"/>
    <property type="match status" value="1"/>
</dbReference>
<evidence type="ECO:0000313" key="3">
    <source>
        <dbReference type="Proteomes" id="UP000823388"/>
    </source>
</evidence>
<dbReference type="AlphaFoldDB" id="A0A8T0VIJ7"/>
<name>A0A8T0VIJ7_PANVG</name>
<dbReference type="EMBL" id="CM029040">
    <property type="protein sequence ID" value="KAG2633144.1"/>
    <property type="molecule type" value="Genomic_DNA"/>
</dbReference>
<protein>
    <recommendedName>
        <fullName evidence="1">DUF6598 domain-containing protein</fullName>
    </recommendedName>
</protein>
<dbReference type="PANTHER" id="PTHR33065:SF177">
    <property type="entry name" value="OS08G0141000 PROTEIN"/>
    <property type="match status" value="1"/>
</dbReference>
<feature type="domain" description="DUF6598" evidence="1">
    <location>
        <begin position="80"/>
        <end position="312"/>
    </location>
</feature>
<dbReference type="Proteomes" id="UP000823388">
    <property type="component" value="Chromosome 2N"/>
</dbReference>
<organism evidence="2 3">
    <name type="scientific">Panicum virgatum</name>
    <name type="common">Blackwell switchgrass</name>
    <dbReference type="NCBI Taxonomy" id="38727"/>
    <lineage>
        <taxon>Eukaryota</taxon>
        <taxon>Viridiplantae</taxon>
        <taxon>Streptophyta</taxon>
        <taxon>Embryophyta</taxon>
        <taxon>Tracheophyta</taxon>
        <taxon>Spermatophyta</taxon>
        <taxon>Magnoliopsida</taxon>
        <taxon>Liliopsida</taxon>
        <taxon>Poales</taxon>
        <taxon>Poaceae</taxon>
        <taxon>PACMAD clade</taxon>
        <taxon>Panicoideae</taxon>
        <taxon>Panicodae</taxon>
        <taxon>Paniceae</taxon>
        <taxon>Panicinae</taxon>
        <taxon>Panicum</taxon>
        <taxon>Panicum sect. Hiantes</taxon>
    </lineage>
</organism>
<evidence type="ECO:0000259" key="1">
    <source>
        <dbReference type="Pfam" id="PF20241"/>
    </source>
</evidence>
<proteinExistence type="predicted"/>
<comment type="caution">
    <text evidence="2">The sequence shown here is derived from an EMBL/GenBank/DDBJ whole genome shotgun (WGS) entry which is preliminary data.</text>
</comment>
<dbReference type="Pfam" id="PF20241">
    <property type="entry name" value="DUF6598"/>
    <property type="match status" value="1"/>
</dbReference>
<evidence type="ECO:0000313" key="2">
    <source>
        <dbReference type="EMBL" id="KAG2633144.1"/>
    </source>
</evidence>